<evidence type="ECO:0000313" key="1">
    <source>
        <dbReference type="EMBL" id="MEB3022547.1"/>
    </source>
</evidence>
<sequence>MAHTVKAESRDTLLLPDLFNRFANEAFWRDPRKIPAELRVV</sequence>
<dbReference type="EMBL" id="JAYJJR010000010">
    <property type="protein sequence ID" value="MEB3022547.1"/>
    <property type="molecule type" value="Genomic_DNA"/>
</dbReference>
<name>A0ABU5XMJ3_9MYCO</name>
<evidence type="ECO:0000313" key="2">
    <source>
        <dbReference type="Proteomes" id="UP001299596"/>
    </source>
</evidence>
<dbReference type="Proteomes" id="UP001299596">
    <property type="component" value="Unassembled WGS sequence"/>
</dbReference>
<accession>A0ABU5XMJ3</accession>
<dbReference type="RefSeq" id="WP_255612644.1">
    <property type="nucleotide sequence ID" value="NZ_JAYJJR010000010.1"/>
</dbReference>
<keyword evidence="2" id="KW-1185">Reference proteome</keyword>
<comment type="caution">
    <text evidence="1">The sequence shown here is derived from an EMBL/GenBank/DDBJ whole genome shotgun (WGS) entry which is preliminary data.</text>
</comment>
<protein>
    <submittedName>
        <fullName evidence="1">Uncharacterized protein</fullName>
    </submittedName>
</protein>
<proteinExistence type="predicted"/>
<reference evidence="1 2" key="1">
    <citation type="submission" date="2023-12" db="EMBL/GenBank/DDBJ databases">
        <title>Description of new species of Mycobacterium terrae complex isolated from sewage at the Sao Paulo Zoological Park Foundation in Brazil.</title>
        <authorList>
            <person name="Romagnoli C.L."/>
            <person name="Conceicao E.C."/>
            <person name="Machado E."/>
            <person name="Barreto L.B.P.F."/>
            <person name="Sharma A."/>
            <person name="Silva N.M."/>
            <person name="Marques L.E."/>
            <person name="Juliana M.A."/>
            <person name="Lourenco M.C.S."/>
            <person name="Digiampietri L.A."/>
            <person name="Suffys P.N."/>
            <person name="Viana-Niero C."/>
        </authorList>
    </citation>
    <scope>NUCLEOTIDE SEQUENCE [LARGE SCALE GENOMIC DNA]</scope>
    <source>
        <strain evidence="1 2">MYC098</strain>
    </source>
</reference>
<organism evidence="1 2">
    <name type="scientific">[Mycobacterium] crassicus</name>
    <dbReference type="NCBI Taxonomy" id="2872309"/>
    <lineage>
        <taxon>Bacteria</taxon>
        <taxon>Bacillati</taxon>
        <taxon>Actinomycetota</taxon>
        <taxon>Actinomycetes</taxon>
        <taxon>Mycobacteriales</taxon>
        <taxon>Mycobacteriaceae</taxon>
        <taxon>Mycolicibacter</taxon>
    </lineage>
</organism>
<gene>
    <name evidence="1" type="ORF">K6T79_16000</name>
</gene>